<dbReference type="Proteomes" id="UP000314294">
    <property type="component" value="Unassembled WGS sequence"/>
</dbReference>
<evidence type="ECO:0000313" key="2">
    <source>
        <dbReference type="EMBL" id="TNN86927.1"/>
    </source>
</evidence>
<evidence type="ECO:0000256" key="1">
    <source>
        <dbReference type="SAM" id="MobiDB-lite"/>
    </source>
</evidence>
<name>A0A4Z2JA58_9TELE</name>
<sequence>MQFSFSLLHNVVSFNVEDERRIQFCDERLEPTLWLQTVWEDMHLLECSNMFKWADGCLGAHRTAFLCSNGLQSLCARSERNKSTRRRAPPPTGQAWCRPALR</sequence>
<accession>A0A4Z2JA58</accession>
<dbReference type="AlphaFoldDB" id="A0A4Z2JA58"/>
<gene>
    <name evidence="2" type="ORF">EYF80_002682</name>
</gene>
<evidence type="ECO:0000313" key="3">
    <source>
        <dbReference type="Proteomes" id="UP000314294"/>
    </source>
</evidence>
<proteinExistence type="predicted"/>
<organism evidence="2 3">
    <name type="scientific">Liparis tanakae</name>
    <name type="common">Tanaka's snailfish</name>
    <dbReference type="NCBI Taxonomy" id="230148"/>
    <lineage>
        <taxon>Eukaryota</taxon>
        <taxon>Metazoa</taxon>
        <taxon>Chordata</taxon>
        <taxon>Craniata</taxon>
        <taxon>Vertebrata</taxon>
        <taxon>Euteleostomi</taxon>
        <taxon>Actinopterygii</taxon>
        <taxon>Neopterygii</taxon>
        <taxon>Teleostei</taxon>
        <taxon>Neoteleostei</taxon>
        <taxon>Acanthomorphata</taxon>
        <taxon>Eupercaria</taxon>
        <taxon>Perciformes</taxon>
        <taxon>Cottioidei</taxon>
        <taxon>Cottales</taxon>
        <taxon>Liparidae</taxon>
        <taxon>Liparis</taxon>
    </lineage>
</organism>
<dbReference type="EMBL" id="SRLO01000012">
    <property type="protein sequence ID" value="TNN86927.1"/>
    <property type="molecule type" value="Genomic_DNA"/>
</dbReference>
<comment type="caution">
    <text evidence="2">The sequence shown here is derived from an EMBL/GenBank/DDBJ whole genome shotgun (WGS) entry which is preliminary data.</text>
</comment>
<protein>
    <submittedName>
        <fullName evidence="2">Uncharacterized protein</fullName>
    </submittedName>
</protein>
<keyword evidence="3" id="KW-1185">Reference proteome</keyword>
<feature type="region of interest" description="Disordered" evidence="1">
    <location>
        <begin position="78"/>
        <end position="102"/>
    </location>
</feature>
<reference evidence="2 3" key="1">
    <citation type="submission" date="2019-03" db="EMBL/GenBank/DDBJ databases">
        <title>First draft genome of Liparis tanakae, snailfish: a comprehensive survey of snailfish specific genes.</title>
        <authorList>
            <person name="Kim W."/>
            <person name="Song I."/>
            <person name="Jeong J.-H."/>
            <person name="Kim D."/>
            <person name="Kim S."/>
            <person name="Ryu S."/>
            <person name="Song J.Y."/>
            <person name="Lee S.K."/>
        </authorList>
    </citation>
    <scope>NUCLEOTIDE SEQUENCE [LARGE SCALE GENOMIC DNA]</scope>
    <source>
        <tissue evidence="2">Muscle</tissue>
    </source>
</reference>